<dbReference type="Proteomes" id="UP000245778">
    <property type="component" value="Unassembled WGS sequence"/>
</dbReference>
<dbReference type="OrthoDB" id="1862666at2"/>
<evidence type="ECO:0000313" key="1">
    <source>
        <dbReference type="EMBL" id="PVY47331.1"/>
    </source>
</evidence>
<sequence>MESAALTPFGKEIKKRLIDINHTQAWLIEQVASVTGLYFDRSYMCKIQTGQLATPKIVQAIREILDLPEQAQDTTQPVQ</sequence>
<name>A0A2U1BFD4_9FIRM</name>
<accession>A0A2U1BFD4</accession>
<proteinExistence type="predicted"/>
<reference evidence="1 2" key="1">
    <citation type="submission" date="2018-04" db="EMBL/GenBank/DDBJ databases">
        <title>Genomic Encyclopedia of Type Strains, Phase IV (KMG-IV): sequencing the most valuable type-strain genomes for metagenomic binning, comparative biology and taxonomic classification.</title>
        <authorList>
            <person name="Goeker M."/>
        </authorList>
    </citation>
    <scope>NUCLEOTIDE SEQUENCE [LARGE SCALE GENOMIC DNA]</scope>
    <source>
        <strain evidence="1 2">DSM 26588</strain>
    </source>
</reference>
<gene>
    <name evidence="1" type="ORF">C7373_11058</name>
</gene>
<dbReference type="EMBL" id="QEKK01000010">
    <property type="protein sequence ID" value="PVY47331.1"/>
    <property type="molecule type" value="Genomic_DNA"/>
</dbReference>
<evidence type="ECO:0000313" key="2">
    <source>
        <dbReference type="Proteomes" id="UP000245778"/>
    </source>
</evidence>
<protein>
    <recommendedName>
        <fullName evidence="3">XRE family transcriptional regulator</fullName>
    </recommendedName>
</protein>
<dbReference type="RefSeq" id="WP_116722444.1">
    <property type="nucleotide sequence ID" value="NZ_CP011524.1"/>
</dbReference>
<dbReference type="GeneID" id="93229616"/>
<dbReference type="AlphaFoldDB" id="A0A2U1BFD4"/>
<comment type="caution">
    <text evidence="1">The sequence shown here is derived from an EMBL/GenBank/DDBJ whole genome shotgun (WGS) entry which is preliminary data.</text>
</comment>
<organism evidence="1 2">
    <name type="scientific">Intestinimonas butyriciproducens</name>
    <dbReference type="NCBI Taxonomy" id="1297617"/>
    <lineage>
        <taxon>Bacteria</taxon>
        <taxon>Bacillati</taxon>
        <taxon>Bacillota</taxon>
        <taxon>Clostridia</taxon>
        <taxon>Eubacteriales</taxon>
        <taxon>Intestinimonas</taxon>
    </lineage>
</organism>
<evidence type="ECO:0008006" key="3">
    <source>
        <dbReference type="Google" id="ProtNLM"/>
    </source>
</evidence>